<evidence type="ECO:0000313" key="2">
    <source>
        <dbReference type="Proteomes" id="UP000252355"/>
    </source>
</evidence>
<accession>A0A367ZM95</accession>
<dbReference type="PANTHER" id="PTHR23248">
    <property type="entry name" value="PHOSPHOLIPID SCRAMBLASE-RELATED"/>
    <property type="match status" value="1"/>
</dbReference>
<proteinExistence type="predicted"/>
<gene>
    <name evidence="1" type="ORF">OZSIB_1029</name>
</gene>
<name>A0A367ZM95_9BACT</name>
<dbReference type="PANTHER" id="PTHR23248:SF9">
    <property type="entry name" value="PHOSPHOLIPID SCRAMBLASE"/>
    <property type="match status" value="1"/>
</dbReference>
<dbReference type="AlphaFoldDB" id="A0A367ZM95"/>
<dbReference type="GO" id="GO:0005886">
    <property type="term" value="C:plasma membrane"/>
    <property type="evidence" value="ECO:0007669"/>
    <property type="project" value="TreeGrafter"/>
</dbReference>
<dbReference type="Pfam" id="PF03803">
    <property type="entry name" value="Scramblase"/>
    <property type="match status" value="1"/>
</dbReference>
<dbReference type="Proteomes" id="UP000252355">
    <property type="component" value="Unassembled WGS sequence"/>
</dbReference>
<sequence>MPNVTFQVKQHKEMTEVFLGWETENKYTIYDDKLRTLAEAREVSSWLGRMFLRGGRAFEMDVWDRNGDYLMFLKKEFAFFLPRLVVRDGRQRYMGAIQRQFSLLERHYIVEDALHRTLFQIIGPFWWPWTFYIMENWVQRGEIRKRWSGFFTEAFTDADNFTVTCPAEWEGPRKLLLMAATLLIDFVHFEN</sequence>
<dbReference type="SUPFAM" id="SSF54518">
    <property type="entry name" value="Tubby C-terminal domain-like"/>
    <property type="match status" value="1"/>
</dbReference>
<evidence type="ECO:0000313" key="1">
    <source>
        <dbReference type="EMBL" id="RCK78879.1"/>
    </source>
</evidence>
<reference evidence="1 2" key="1">
    <citation type="submission" date="2018-05" db="EMBL/GenBank/DDBJ databases">
        <title>A metagenomic window into the 2 km-deep terrestrial subsurface aquifer revealed taxonomically and functionally diverse microbial community comprising novel uncultured bacterial lineages.</title>
        <authorList>
            <person name="Kadnikov V.V."/>
            <person name="Mardanov A.V."/>
            <person name="Beletsky A.V."/>
            <person name="Banks D."/>
            <person name="Pimenov N.V."/>
            <person name="Frank Y.A."/>
            <person name="Karnachuk O.V."/>
            <person name="Ravin N.V."/>
        </authorList>
    </citation>
    <scope>NUCLEOTIDE SEQUENCE [LARGE SCALE GENOMIC DNA]</scope>
    <source>
        <strain evidence="1">BY5</strain>
    </source>
</reference>
<dbReference type="InterPro" id="IPR005552">
    <property type="entry name" value="Scramblase"/>
</dbReference>
<dbReference type="GO" id="GO:0017128">
    <property type="term" value="F:phospholipid scramblase activity"/>
    <property type="evidence" value="ECO:0007669"/>
    <property type="project" value="InterPro"/>
</dbReference>
<comment type="caution">
    <text evidence="1">The sequence shown here is derived from an EMBL/GenBank/DDBJ whole genome shotgun (WGS) entry which is preliminary data.</text>
</comment>
<organism evidence="1 2">
    <name type="scientific">Candidatus Ozemobacter sibiricus</name>
    <dbReference type="NCBI Taxonomy" id="2268124"/>
    <lineage>
        <taxon>Bacteria</taxon>
        <taxon>Candidatus Ozemobacteria</taxon>
        <taxon>Candidatus Ozemobacterales</taxon>
        <taxon>Candidatus Ozemobacteraceae</taxon>
        <taxon>Candidatus Ozemobacter</taxon>
    </lineage>
</organism>
<dbReference type="EMBL" id="QOQW01000018">
    <property type="protein sequence ID" value="RCK78879.1"/>
    <property type="molecule type" value="Genomic_DNA"/>
</dbReference>
<protein>
    <submittedName>
        <fullName evidence="1">Phospholipid scramblase 1</fullName>
    </submittedName>
</protein>
<dbReference type="InterPro" id="IPR025659">
    <property type="entry name" value="Tubby-like_C"/>
</dbReference>